<evidence type="ECO:0000313" key="4">
    <source>
        <dbReference type="WBParaSite" id="ALUE_0001170501-mRNA-1"/>
    </source>
</evidence>
<dbReference type="Gene3D" id="1.25.40.420">
    <property type="match status" value="1"/>
</dbReference>
<organism evidence="3 4">
    <name type="scientific">Ascaris lumbricoides</name>
    <name type="common">Giant roundworm</name>
    <dbReference type="NCBI Taxonomy" id="6252"/>
    <lineage>
        <taxon>Eukaryota</taxon>
        <taxon>Metazoa</taxon>
        <taxon>Ecdysozoa</taxon>
        <taxon>Nematoda</taxon>
        <taxon>Chromadorea</taxon>
        <taxon>Rhabditida</taxon>
        <taxon>Spirurina</taxon>
        <taxon>Ascaridomorpha</taxon>
        <taxon>Ascaridoidea</taxon>
        <taxon>Ascarididae</taxon>
        <taxon>Ascaris</taxon>
    </lineage>
</organism>
<evidence type="ECO:0000313" key="3">
    <source>
        <dbReference type="Proteomes" id="UP000036681"/>
    </source>
</evidence>
<protein>
    <submittedName>
        <fullName evidence="4">BACK domain-containing protein</fullName>
    </submittedName>
</protein>
<name>A0A9J2PNV6_ASCLU</name>
<dbReference type="AlphaFoldDB" id="A0A9J2PNV6"/>
<feature type="region of interest" description="Disordered" evidence="1">
    <location>
        <begin position="327"/>
        <end position="465"/>
    </location>
</feature>
<reference evidence="4" key="1">
    <citation type="submission" date="2023-03" db="UniProtKB">
        <authorList>
            <consortium name="WormBaseParasite"/>
        </authorList>
    </citation>
    <scope>IDENTIFICATION</scope>
</reference>
<sequence>MIVWAFQLRPPQITASEKLQQANKLPATLDLSNYAVTAVSTLCDFINDTGRANARITTLVLGDLMELSRILQIGLLRQKIDQFVLESAENSPGFLMHALTMLCNSRDLIESQLGQRVVDIAVADFSRISKTTSFNEIPGDVVLRLFDRCDLPVESEYELAEVAVKWLASKPERVPQAYRVLRCIRITNLSVDQRKKLDALTSSMPQYNATIKAFAHYAFNNTNALRVCTLAEHAVPCFKRCIHQVAQYEFTILLPKTRISLKRKKIPIKSSYVTAKPRKSTRSSEVAASGQTLLQRSVFFAASQRKTLRAERMAGYEKEAMKRFSLAGEYRRKRRHAVPPNNRSHNARLSSKEKEVRNEREGNVTSDNADLTKAAKANHRTNGSKPKPTGTVEHGKLPKEQTKSSLTSSSDEDSDSSSEKQSKELLIPDSTSSAFVRARCPDCTPLSSPQMRVRARSASHKDFPARCASNRSQLKEVGGEGGCENRTSGSPLRLCWKPQCS</sequence>
<feature type="compositionally biased region" description="Basic and acidic residues" evidence="1">
    <location>
        <begin position="393"/>
        <end position="402"/>
    </location>
</feature>
<dbReference type="Proteomes" id="UP000036681">
    <property type="component" value="Unplaced"/>
</dbReference>
<accession>A0A9J2PNV6</accession>
<dbReference type="Pfam" id="PF07707">
    <property type="entry name" value="BACK"/>
    <property type="match status" value="1"/>
</dbReference>
<dbReference type="SMART" id="SM00875">
    <property type="entry name" value="BACK"/>
    <property type="match status" value="1"/>
</dbReference>
<evidence type="ECO:0000259" key="2">
    <source>
        <dbReference type="SMART" id="SM00875"/>
    </source>
</evidence>
<proteinExistence type="predicted"/>
<evidence type="ECO:0000256" key="1">
    <source>
        <dbReference type="SAM" id="MobiDB-lite"/>
    </source>
</evidence>
<feature type="domain" description="BACK" evidence="2">
    <location>
        <begin position="98"/>
        <end position="198"/>
    </location>
</feature>
<dbReference type="WBParaSite" id="ALUE_0001170501-mRNA-1">
    <property type="protein sequence ID" value="ALUE_0001170501-mRNA-1"/>
    <property type="gene ID" value="ALUE_0001170501"/>
</dbReference>
<keyword evidence="3" id="KW-1185">Reference proteome</keyword>
<dbReference type="InterPro" id="IPR011705">
    <property type="entry name" value="BACK"/>
</dbReference>
<feature type="compositionally biased region" description="Basic and acidic residues" evidence="1">
    <location>
        <begin position="350"/>
        <end position="362"/>
    </location>
</feature>